<evidence type="ECO:0000313" key="2">
    <source>
        <dbReference type="Proteomes" id="UP000596742"/>
    </source>
</evidence>
<accession>A0A8B6F3C6</accession>
<proteinExistence type="predicted"/>
<reference evidence="1" key="1">
    <citation type="submission" date="2018-11" db="EMBL/GenBank/DDBJ databases">
        <authorList>
            <person name="Alioto T."/>
            <person name="Alioto T."/>
        </authorList>
    </citation>
    <scope>NUCLEOTIDE SEQUENCE</scope>
</reference>
<dbReference type="Proteomes" id="UP000596742">
    <property type="component" value="Unassembled WGS sequence"/>
</dbReference>
<gene>
    <name evidence="1" type="ORF">MGAL_10B064733</name>
</gene>
<comment type="caution">
    <text evidence="1">The sequence shown here is derived from an EMBL/GenBank/DDBJ whole genome shotgun (WGS) entry which is preliminary data.</text>
</comment>
<evidence type="ECO:0000313" key="1">
    <source>
        <dbReference type="EMBL" id="VDI42905.1"/>
    </source>
</evidence>
<name>A0A8B6F3C6_MYTGA</name>
<dbReference type="AlphaFoldDB" id="A0A8B6F3C6"/>
<sequence>MGINRWCEGEDVLPVIQEIQHEMKNLLSEVQLIIKNIEQDITGFARSIHDVRFTVFTRSALRVTMMSNSLGLIETIRDILFLPWPDVSEFYIQTVKEKRAIAIYDKWLSTFTHKHIQSRFEENFGTEYDKVIARIFKQEIPQKINFYKCTINTLENELSCNEKKTKSFTDLNAILQNINTKIMEFKEAAGM</sequence>
<protein>
    <submittedName>
        <fullName evidence="1">Uncharacterized protein</fullName>
    </submittedName>
</protein>
<dbReference type="OrthoDB" id="10369093at2759"/>
<dbReference type="EMBL" id="UYJE01006082">
    <property type="protein sequence ID" value="VDI42905.1"/>
    <property type="molecule type" value="Genomic_DNA"/>
</dbReference>
<keyword evidence="2" id="KW-1185">Reference proteome</keyword>
<organism evidence="1 2">
    <name type="scientific">Mytilus galloprovincialis</name>
    <name type="common">Mediterranean mussel</name>
    <dbReference type="NCBI Taxonomy" id="29158"/>
    <lineage>
        <taxon>Eukaryota</taxon>
        <taxon>Metazoa</taxon>
        <taxon>Spiralia</taxon>
        <taxon>Lophotrochozoa</taxon>
        <taxon>Mollusca</taxon>
        <taxon>Bivalvia</taxon>
        <taxon>Autobranchia</taxon>
        <taxon>Pteriomorphia</taxon>
        <taxon>Mytilida</taxon>
        <taxon>Mytiloidea</taxon>
        <taxon>Mytilidae</taxon>
        <taxon>Mytilinae</taxon>
        <taxon>Mytilus</taxon>
    </lineage>
</organism>